<comment type="caution">
    <text evidence="1">The sequence shown here is derived from an EMBL/GenBank/DDBJ whole genome shotgun (WGS) entry which is preliminary data.</text>
</comment>
<feature type="non-terminal residue" evidence="1">
    <location>
        <position position="1"/>
    </location>
</feature>
<keyword evidence="2" id="KW-1185">Reference proteome</keyword>
<dbReference type="EMBL" id="JAGKQM010000013">
    <property type="protein sequence ID" value="KAH0892640.1"/>
    <property type="molecule type" value="Genomic_DNA"/>
</dbReference>
<evidence type="ECO:0000313" key="2">
    <source>
        <dbReference type="Proteomes" id="UP000824890"/>
    </source>
</evidence>
<accession>A0ABQ8AJF4</accession>
<gene>
    <name evidence="1" type="ORF">HID58_055069</name>
</gene>
<organism evidence="1 2">
    <name type="scientific">Brassica napus</name>
    <name type="common">Rape</name>
    <dbReference type="NCBI Taxonomy" id="3708"/>
    <lineage>
        <taxon>Eukaryota</taxon>
        <taxon>Viridiplantae</taxon>
        <taxon>Streptophyta</taxon>
        <taxon>Embryophyta</taxon>
        <taxon>Tracheophyta</taxon>
        <taxon>Spermatophyta</taxon>
        <taxon>Magnoliopsida</taxon>
        <taxon>eudicotyledons</taxon>
        <taxon>Gunneridae</taxon>
        <taxon>Pentapetalae</taxon>
        <taxon>rosids</taxon>
        <taxon>malvids</taxon>
        <taxon>Brassicales</taxon>
        <taxon>Brassicaceae</taxon>
        <taxon>Brassiceae</taxon>
        <taxon>Brassica</taxon>
    </lineage>
</organism>
<reference evidence="1 2" key="1">
    <citation type="submission" date="2021-05" db="EMBL/GenBank/DDBJ databases">
        <title>Genome Assembly of Synthetic Allotetraploid Brassica napus Reveals Homoeologous Exchanges between Subgenomes.</title>
        <authorList>
            <person name="Davis J.T."/>
        </authorList>
    </citation>
    <scope>NUCLEOTIDE SEQUENCE [LARGE SCALE GENOMIC DNA]</scope>
    <source>
        <strain evidence="2">cv. Da-Ae</strain>
        <tissue evidence="1">Seedling</tissue>
    </source>
</reference>
<dbReference type="Proteomes" id="UP000824890">
    <property type="component" value="Unassembled WGS sequence"/>
</dbReference>
<name>A0ABQ8AJF4_BRANA</name>
<protein>
    <submittedName>
        <fullName evidence="1">Uncharacterized protein</fullName>
    </submittedName>
</protein>
<proteinExistence type="predicted"/>
<sequence length="109" mass="12801">VSVFLANKTKKKTPKKKQYQKLILRFDVLCGLLTNRRKSNFWWQLHLVQWEDLVYICYTIHANQYGNKEALENDSLGLYLGASVVMVILARKINRLRSQLFQNTYSYGG</sequence>
<evidence type="ECO:0000313" key="1">
    <source>
        <dbReference type="EMBL" id="KAH0892640.1"/>
    </source>
</evidence>